<dbReference type="GeneID" id="41041522"/>
<dbReference type="InterPro" id="IPR038430">
    <property type="entry name" value="NDAH_ubi_oxred_su3_sf"/>
</dbReference>
<dbReference type="EMBL" id="MG257765">
    <property type="protein sequence ID" value="QDH52416.1"/>
    <property type="molecule type" value="Genomic_DNA"/>
</dbReference>
<keyword evidence="5 9" id="KW-0812">Transmembrane</keyword>
<keyword evidence="9" id="KW-0520">NAD</keyword>
<dbReference type="GO" id="GO:0030964">
    <property type="term" value="C:NADH dehydrogenase complex"/>
    <property type="evidence" value="ECO:0007669"/>
    <property type="project" value="TreeGrafter"/>
</dbReference>
<dbReference type="PANTHER" id="PTHR11058">
    <property type="entry name" value="NADH-UBIQUINONE OXIDOREDUCTASE CHAIN 3"/>
    <property type="match status" value="1"/>
</dbReference>
<evidence type="ECO:0000256" key="9">
    <source>
        <dbReference type="RuleBase" id="RU003640"/>
    </source>
</evidence>
<dbReference type="GO" id="GO:0008137">
    <property type="term" value="F:NADH dehydrogenase (ubiquinone) activity"/>
    <property type="evidence" value="ECO:0007669"/>
    <property type="project" value="UniProtKB-UniRule"/>
</dbReference>
<keyword evidence="9" id="KW-0830">Ubiquinone</keyword>
<dbReference type="AlphaFoldDB" id="A0A514ABW8"/>
<evidence type="ECO:0000256" key="4">
    <source>
        <dbReference type="ARBA" id="ARBA00022448"/>
    </source>
</evidence>
<comment type="catalytic activity">
    <reaction evidence="8 9">
        <text>a ubiquinone + NADH + 5 H(+)(in) = a ubiquinol + NAD(+) + 4 H(+)(out)</text>
        <dbReference type="Rhea" id="RHEA:29091"/>
        <dbReference type="Rhea" id="RHEA-COMP:9565"/>
        <dbReference type="Rhea" id="RHEA-COMP:9566"/>
        <dbReference type="ChEBI" id="CHEBI:15378"/>
        <dbReference type="ChEBI" id="CHEBI:16389"/>
        <dbReference type="ChEBI" id="CHEBI:17976"/>
        <dbReference type="ChEBI" id="CHEBI:57540"/>
        <dbReference type="ChEBI" id="CHEBI:57945"/>
        <dbReference type="EC" id="7.1.1.2"/>
    </reaction>
</comment>
<keyword evidence="9" id="KW-0249">Electron transport</keyword>
<evidence type="ECO:0000256" key="8">
    <source>
        <dbReference type="ARBA" id="ARBA00049551"/>
    </source>
</evidence>
<comment type="function">
    <text evidence="9">Core subunit of the mitochondrial membrane respiratory chain NADH dehydrogenase (Complex I) which catalyzes electron transfer from NADH through the respiratory chain, using ubiquinone as an electron acceptor. Essential for the catalytic activity of complex I.</text>
</comment>
<dbReference type="Pfam" id="PF00507">
    <property type="entry name" value="Oxidored_q4"/>
    <property type="match status" value="1"/>
</dbReference>
<dbReference type="PANTHER" id="PTHR11058:SF9">
    <property type="entry name" value="NADH-UBIQUINONE OXIDOREDUCTASE CHAIN 3"/>
    <property type="match status" value="1"/>
</dbReference>
<keyword evidence="7 9" id="KW-0472">Membrane</keyword>
<feature type="transmembrane region" description="Helical" evidence="9">
    <location>
        <begin position="58"/>
        <end position="81"/>
    </location>
</feature>
<name>A0A514ABW8_9BILA</name>
<geneLocation type="mitochondrion" evidence="10"/>
<dbReference type="GO" id="GO:0031966">
    <property type="term" value="C:mitochondrial membrane"/>
    <property type="evidence" value="ECO:0007669"/>
    <property type="project" value="UniProtKB-SubCell"/>
</dbReference>
<feature type="transmembrane region" description="Helical" evidence="9">
    <location>
        <begin position="6"/>
        <end position="26"/>
    </location>
</feature>
<gene>
    <name evidence="10" type="primary">ND3</name>
</gene>
<dbReference type="Gene3D" id="1.20.58.1610">
    <property type="entry name" value="NADH:ubiquinone/plastoquinone oxidoreductase, chain 3"/>
    <property type="match status" value="1"/>
</dbReference>
<evidence type="ECO:0000313" key="10">
    <source>
        <dbReference type="EMBL" id="QDH52416.1"/>
    </source>
</evidence>
<comment type="similarity">
    <text evidence="2 9">Belongs to the complex I subunit 3 family.</text>
</comment>
<evidence type="ECO:0000256" key="6">
    <source>
        <dbReference type="ARBA" id="ARBA00022989"/>
    </source>
</evidence>
<evidence type="ECO:0000256" key="2">
    <source>
        <dbReference type="ARBA" id="ARBA00008472"/>
    </source>
</evidence>
<dbReference type="RefSeq" id="YP_009679957.1">
    <property type="nucleotide sequence ID" value="NC_044095.1"/>
</dbReference>
<comment type="subcellular location">
    <subcellularLocation>
        <location evidence="1">Membrane</location>
    </subcellularLocation>
    <subcellularLocation>
        <location evidence="9">Mitochondrion membrane</location>
        <topology evidence="9">Multi-pass membrane protein</topology>
    </subcellularLocation>
</comment>
<keyword evidence="9" id="KW-1278">Translocase</keyword>
<keyword evidence="9 10" id="KW-0496">Mitochondrion</keyword>
<dbReference type="InterPro" id="IPR000440">
    <property type="entry name" value="NADH_UbQ/plastoQ_OxRdtase_su3"/>
</dbReference>
<reference evidence="10" key="1">
    <citation type="journal article" date="2019" name="Nucleic Acids Res.">
        <title>Coding palindromes in mitochondrial genes of Nematomorpha.</title>
        <authorList>
            <person name="Mikhailov K.V."/>
            <person name="Efeykin B.D."/>
            <person name="Panchin A.Y."/>
            <person name="Knorre D.A."/>
            <person name="Logacheva M.D."/>
            <person name="Penin A.A."/>
            <person name="Muntyan M.S."/>
            <person name="Nikitin M.A."/>
            <person name="Popova O.V."/>
            <person name="Zanegina O.N."/>
            <person name="Vyssokikh M.Y."/>
            <person name="Spiridonov S.E."/>
            <person name="Aleoshin V.V."/>
            <person name="Panchin Y.V."/>
        </authorList>
    </citation>
    <scope>NUCLEOTIDE SEQUENCE</scope>
</reference>
<keyword evidence="4 9" id="KW-0813">Transport</keyword>
<evidence type="ECO:0000256" key="5">
    <source>
        <dbReference type="ARBA" id="ARBA00022692"/>
    </source>
</evidence>
<organism evidence="10">
    <name type="scientific">Gordionus alpestris</name>
    <dbReference type="NCBI Taxonomy" id="1137640"/>
    <lineage>
        <taxon>Eukaryota</taxon>
        <taxon>Metazoa</taxon>
        <taxon>Ecdysozoa</taxon>
        <taxon>Nematomorpha</taxon>
        <taxon>Gordioida</taxon>
        <taxon>Chordodea</taxon>
        <taxon>Chordodoidea</taxon>
        <taxon>Parachordodidae</taxon>
        <taxon>Gordionus</taxon>
    </lineage>
</organism>
<evidence type="ECO:0000256" key="7">
    <source>
        <dbReference type="ARBA" id="ARBA00023136"/>
    </source>
</evidence>
<dbReference type="EC" id="7.1.1.2" evidence="9"/>
<evidence type="ECO:0000256" key="1">
    <source>
        <dbReference type="ARBA" id="ARBA00004370"/>
    </source>
</evidence>
<feature type="transmembrane region" description="Helical" evidence="9">
    <location>
        <begin position="87"/>
        <end position="107"/>
    </location>
</feature>
<proteinExistence type="inferred from homology"/>
<dbReference type="CTD" id="4537"/>
<keyword evidence="9" id="KW-0679">Respiratory chain</keyword>
<keyword evidence="6 9" id="KW-1133">Transmembrane helix</keyword>
<evidence type="ECO:0000256" key="3">
    <source>
        <dbReference type="ARBA" id="ARBA00021007"/>
    </source>
</evidence>
<sequence>MLHSTILISLSLLISYLLFNLYKILFTPTKLKINSFSSSFECGIDTFGMSRMPYSLKFMYITILFIIFDLEVAIIVLLPLMKSFNEINFSLLMLLVLTVGITMEWIYNNINWYQ</sequence>
<accession>A0A514ABW8</accession>
<protein>
    <recommendedName>
        <fullName evidence="3 9">NADH-ubiquinone oxidoreductase chain 3</fullName>
        <ecNumber evidence="9">7.1.1.2</ecNumber>
    </recommendedName>
</protein>